<evidence type="ECO:0000256" key="3">
    <source>
        <dbReference type="ARBA" id="ARBA00022514"/>
    </source>
</evidence>
<feature type="domain" description="THD" evidence="7">
    <location>
        <begin position="123"/>
        <end position="266"/>
    </location>
</feature>
<dbReference type="Pfam" id="PF00229">
    <property type="entry name" value="TNF"/>
    <property type="match status" value="1"/>
</dbReference>
<evidence type="ECO:0000256" key="6">
    <source>
        <dbReference type="SAM" id="Phobius"/>
    </source>
</evidence>
<keyword evidence="6" id="KW-1133">Transmembrane helix</keyword>
<dbReference type="CTD" id="959"/>
<evidence type="ECO:0000313" key="9">
    <source>
        <dbReference type="RefSeq" id="XP_030621422.1"/>
    </source>
</evidence>
<organism evidence="8 9">
    <name type="scientific">Chanos chanos</name>
    <name type="common">Milkfish</name>
    <name type="synonym">Mugil chanos</name>
    <dbReference type="NCBI Taxonomy" id="29144"/>
    <lineage>
        <taxon>Eukaryota</taxon>
        <taxon>Metazoa</taxon>
        <taxon>Chordata</taxon>
        <taxon>Craniata</taxon>
        <taxon>Vertebrata</taxon>
        <taxon>Euteleostomi</taxon>
        <taxon>Actinopterygii</taxon>
        <taxon>Neopterygii</taxon>
        <taxon>Teleostei</taxon>
        <taxon>Ostariophysi</taxon>
        <taxon>Gonorynchiformes</taxon>
        <taxon>Chanidae</taxon>
        <taxon>Chanos</taxon>
    </lineage>
</organism>
<feature type="transmembrane region" description="Helical" evidence="6">
    <location>
        <begin position="34"/>
        <end position="54"/>
    </location>
</feature>
<comment type="similarity">
    <text evidence="2">Belongs to the tumor necrosis factor family.</text>
</comment>
<sequence>MINTFHSTLPPPPVPPRTGYAGSKPNSNSSLVKFLSVVLLLLMLLTFGGFFYLFSKTNTLQSNLSNHEDFAILKRLQECEDSTESKWLLNCKELVLKYKSVLDKVLQAEGTAAKIVGESSPETFAHLKAMPKQQSTPPLLNPPANTLLWDREHSVFENVDLSSTGTLTIRRPGTYYIFSQVTFSAQHARAPLRQFIMSKTKKKQEGEPLLKSYCSLSTSRGAGFPDLCTSSQAGVFKLEAGQQLYINVTDRDLVNTESSFFGLFML</sequence>
<keyword evidence="4 6" id="KW-0472">Membrane</keyword>
<accession>A0A6J2UQ72</accession>
<keyword evidence="8" id="KW-1185">Reference proteome</keyword>
<dbReference type="GO" id="GO:0016020">
    <property type="term" value="C:membrane"/>
    <property type="evidence" value="ECO:0007669"/>
    <property type="project" value="UniProtKB-SubCell"/>
</dbReference>
<dbReference type="RefSeq" id="XP_030621422.1">
    <property type="nucleotide sequence ID" value="XM_030765562.1"/>
</dbReference>
<dbReference type="OrthoDB" id="8667946at2759"/>
<dbReference type="FunCoup" id="A0A6J2UQ72">
    <property type="interactions" value="1073"/>
</dbReference>
<dbReference type="GO" id="GO:0006955">
    <property type="term" value="P:immune response"/>
    <property type="evidence" value="ECO:0007669"/>
    <property type="project" value="InterPro"/>
</dbReference>
<comment type="subcellular location">
    <subcellularLocation>
        <location evidence="1">Membrane</location>
    </subcellularLocation>
</comment>
<proteinExistence type="inferred from homology"/>
<dbReference type="GO" id="GO:0005125">
    <property type="term" value="F:cytokine activity"/>
    <property type="evidence" value="ECO:0007669"/>
    <property type="project" value="UniProtKB-KW"/>
</dbReference>
<dbReference type="PANTHER" id="PTHR11471:SF57">
    <property type="entry name" value="CD154"/>
    <property type="match status" value="1"/>
</dbReference>
<feature type="region of interest" description="Disordered" evidence="5">
    <location>
        <begin position="1"/>
        <end position="22"/>
    </location>
</feature>
<dbReference type="Gene3D" id="2.60.120.40">
    <property type="match status" value="1"/>
</dbReference>
<dbReference type="Proteomes" id="UP000504632">
    <property type="component" value="Chromosome 2"/>
</dbReference>
<gene>
    <name evidence="9" type="primary">cd40lg</name>
</gene>
<dbReference type="InParanoid" id="A0A6J2UQ72"/>
<evidence type="ECO:0000256" key="2">
    <source>
        <dbReference type="ARBA" id="ARBA00008670"/>
    </source>
</evidence>
<keyword evidence="3" id="KW-0202">Cytokine</keyword>
<evidence type="ECO:0000313" key="8">
    <source>
        <dbReference type="Proteomes" id="UP000504632"/>
    </source>
</evidence>
<dbReference type="SMART" id="SM00207">
    <property type="entry name" value="TNF"/>
    <property type="match status" value="1"/>
</dbReference>
<evidence type="ECO:0000256" key="1">
    <source>
        <dbReference type="ARBA" id="ARBA00004370"/>
    </source>
</evidence>
<dbReference type="GO" id="GO:0005615">
    <property type="term" value="C:extracellular space"/>
    <property type="evidence" value="ECO:0007669"/>
    <property type="project" value="UniProtKB-KW"/>
</dbReference>
<reference evidence="9" key="1">
    <citation type="submission" date="2025-08" db="UniProtKB">
        <authorList>
            <consortium name="RefSeq"/>
        </authorList>
    </citation>
    <scope>IDENTIFICATION</scope>
</reference>
<dbReference type="PROSITE" id="PS50049">
    <property type="entry name" value="THD_2"/>
    <property type="match status" value="1"/>
</dbReference>
<dbReference type="PANTHER" id="PTHR11471">
    <property type="entry name" value="TUMOR NECROSIS FACTOR FAMILY MEMBER"/>
    <property type="match status" value="1"/>
</dbReference>
<dbReference type="GeneID" id="115805078"/>
<evidence type="ECO:0000256" key="5">
    <source>
        <dbReference type="SAM" id="MobiDB-lite"/>
    </source>
</evidence>
<dbReference type="InterPro" id="IPR008983">
    <property type="entry name" value="Tumour_necrosis_fac-like_dom"/>
</dbReference>
<evidence type="ECO:0000256" key="4">
    <source>
        <dbReference type="ARBA" id="ARBA00023136"/>
    </source>
</evidence>
<dbReference type="GO" id="GO:0005164">
    <property type="term" value="F:tumor necrosis factor receptor binding"/>
    <property type="evidence" value="ECO:0007669"/>
    <property type="project" value="InterPro"/>
</dbReference>
<dbReference type="AlphaFoldDB" id="A0A6J2UQ72"/>
<dbReference type="SUPFAM" id="SSF49842">
    <property type="entry name" value="TNF-like"/>
    <property type="match status" value="1"/>
</dbReference>
<protein>
    <submittedName>
        <fullName evidence="9">CD40 ligand</fullName>
    </submittedName>
</protein>
<evidence type="ECO:0000259" key="7">
    <source>
        <dbReference type="PROSITE" id="PS50049"/>
    </source>
</evidence>
<dbReference type="InterPro" id="IPR006052">
    <property type="entry name" value="TNF_dom"/>
</dbReference>
<keyword evidence="6" id="KW-0812">Transmembrane</keyword>
<name>A0A6J2UQ72_CHACN</name>